<feature type="compositionally biased region" description="Acidic residues" evidence="1">
    <location>
        <begin position="204"/>
        <end position="260"/>
    </location>
</feature>
<organism evidence="3">
    <name type="scientific">Ixodes ricinus</name>
    <name type="common">Common tick</name>
    <name type="synonym">Acarus ricinus</name>
    <dbReference type="NCBI Taxonomy" id="34613"/>
    <lineage>
        <taxon>Eukaryota</taxon>
        <taxon>Metazoa</taxon>
        <taxon>Ecdysozoa</taxon>
        <taxon>Arthropoda</taxon>
        <taxon>Chelicerata</taxon>
        <taxon>Arachnida</taxon>
        <taxon>Acari</taxon>
        <taxon>Parasitiformes</taxon>
        <taxon>Ixodida</taxon>
        <taxon>Ixodoidea</taxon>
        <taxon>Ixodidae</taxon>
        <taxon>Ixodinae</taxon>
        <taxon>Ixodes</taxon>
    </lineage>
</organism>
<proteinExistence type="evidence at transcript level"/>
<accession>A0A0K8R778</accession>
<reference evidence="3" key="1">
    <citation type="submission" date="2012-12" db="EMBL/GenBank/DDBJ databases">
        <title>Identification and characterization of a phenylalanine ammonia-lyase gene family in Isatis indigotica Fort.</title>
        <authorList>
            <person name="Liu Q."/>
            <person name="Chen J."/>
            <person name="Zhou X."/>
            <person name="Di P."/>
            <person name="Xiao Y."/>
            <person name="Xuan H."/>
            <person name="Zhang L."/>
            <person name="Chen W."/>
        </authorList>
    </citation>
    <scope>NUCLEOTIDE SEQUENCE</scope>
    <source>
        <tissue evidence="3">Salivary gland</tissue>
    </source>
</reference>
<evidence type="ECO:0000256" key="1">
    <source>
        <dbReference type="SAM" id="MobiDB-lite"/>
    </source>
</evidence>
<sequence>MRALRQALPWTWVLFLFLRAANGATVTGAGPATPDIEKWLAIISGDKFYGQDTSSDTTPSLLGMHAYCVTMKFLQTGGAALPNTLSLSYIDSSDKSRSTYRTYATLSIKVKSKSTVTFTFTSANKTELMGREVRYNLLFDGNQDNSYCSILVTSMGQPNCSYWFLFMGQGGTIPDWCQLPLPKEEKCKVENYTLTKPRDCGVESAEEEGKDEDDSEESDSEESEEDESEDEEDEGEEDELEDKYEDNEEEDDEEEENESR</sequence>
<feature type="signal peptide" evidence="2">
    <location>
        <begin position="1"/>
        <end position="23"/>
    </location>
</feature>
<dbReference type="AlphaFoldDB" id="A0A0K8R778"/>
<dbReference type="EMBL" id="GADI01006892">
    <property type="protein sequence ID" value="JAA66916.1"/>
    <property type="molecule type" value="mRNA"/>
</dbReference>
<feature type="chain" id="PRO_5005515992" evidence="2">
    <location>
        <begin position="24"/>
        <end position="260"/>
    </location>
</feature>
<feature type="region of interest" description="Disordered" evidence="1">
    <location>
        <begin position="198"/>
        <end position="260"/>
    </location>
</feature>
<evidence type="ECO:0000313" key="3">
    <source>
        <dbReference type="EMBL" id="JAA66916.1"/>
    </source>
</evidence>
<name>A0A0K8R778_IXORI</name>
<protein>
    <submittedName>
        <fullName evidence="3">Putative secreted protein</fullName>
    </submittedName>
</protein>
<keyword evidence="2" id="KW-0732">Signal</keyword>
<evidence type="ECO:0000256" key="2">
    <source>
        <dbReference type="SAM" id="SignalP"/>
    </source>
</evidence>